<evidence type="ECO:0000256" key="7">
    <source>
        <dbReference type="ARBA" id="ARBA00022842"/>
    </source>
</evidence>
<name>A0A9E7SC92_9EURY</name>
<dbReference type="GO" id="GO:1990077">
    <property type="term" value="C:primosome complex"/>
    <property type="evidence" value="ECO:0007669"/>
    <property type="project" value="UniProtKB-KW"/>
</dbReference>
<dbReference type="Gene3D" id="3.40.1360.10">
    <property type="match status" value="1"/>
</dbReference>
<dbReference type="InterPro" id="IPR020607">
    <property type="entry name" value="Primase_DnaG_arc"/>
</dbReference>
<dbReference type="EC" id="2.7.7.101" evidence="9"/>
<evidence type="ECO:0000256" key="9">
    <source>
        <dbReference type="HAMAP-Rule" id="MF_00007"/>
    </source>
</evidence>
<dbReference type="GO" id="GO:0008143">
    <property type="term" value="F:poly(A) binding"/>
    <property type="evidence" value="ECO:0007669"/>
    <property type="project" value="InterPro"/>
</dbReference>
<evidence type="ECO:0000313" key="12">
    <source>
        <dbReference type="Proteomes" id="UP001056425"/>
    </source>
</evidence>
<dbReference type="PANTHER" id="PTHR30313:SF2">
    <property type="entry name" value="DNA PRIMASE"/>
    <property type="match status" value="1"/>
</dbReference>
<dbReference type="EMBL" id="CP080572">
    <property type="protein sequence ID" value="USG98962.1"/>
    <property type="molecule type" value="Genomic_DNA"/>
</dbReference>
<evidence type="ECO:0000256" key="3">
    <source>
        <dbReference type="ARBA" id="ARBA00022679"/>
    </source>
</evidence>
<keyword evidence="9" id="KW-0271">Exosome</keyword>
<dbReference type="GeneID" id="72777724"/>
<dbReference type="Proteomes" id="UP001056425">
    <property type="component" value="Chromosome"/>
</dbReference>
<comment type="catalytic activity">
    <reaction evidence="9">
        <text>ssDNA + n NTP = ssDNA/pppN(pN)n-1 hybrid + (n-1) diphosphate.</text>
        <dbReference type="EC" id="2.7.7.101"/>
    </reaction>
</comment>
<dbReference type="CDD" id="cd01029">
    <property type="entry name" value="TOPRIM_primases"/>
    <property type="match status" value="1"/>
</dbReference>
<comment type="subunit">
    <text evidence="9">Forms a ternary complex with MCM helicase and DNA. Component of the archaeal exosome complex.</text>
</comment>
<protein>
    <recommendedName>
        <fullName evidence="9">DNA primase DnaG</fullName>
        <ecNumber evidence="9">2.7.7.101</ecNumber>
    </recommendedName>
</protein>
<keyword evidence="12" id="KW-1185">Reference proteome</keyword>
<reference evidence="11 12" key="1">
    <citation type="submission" date="2021-08" db="EMBL/GenBank/DDBJ databases">
        <title>Thermococcus onnuriiensis IOH2.</title>
        <authorList>
            <person name="Park Y.-J."/>
        </authorList>
    </citation>
    <scope>NUCLEOTIDE SEQUENCE [LARGE SCALE GENOMIC DNA]</scope>
    <source>
        <strain evidence="11 12">IOH2</strain>
    </source>
</reference>
<dbReference type="PANTHER" id="PTHR30313">
    <property type="entry name" value="DNA PRIMASE"/>
    <property type="match status" value="1"/>
</dbReference>
<dbReference type="FunFam" id="3.40.1360.10:FF:000010">
    <property type="entry name" value="DNA primase DnaG"/>
    <property type="match status" value="1"/>
</dbReference>
<keyword evidence="7" id="KW-0460">Magnesium</keyword>
<keyword evidence="8 9" id="KW-0804">Transcription</keyword>
<keyword evidence="3 9" id="KW-0808">Transferase</keyword>
<dbReference type="GO" id="GO:0046872">
    <property type="term" value="F:metal ion binding"/>
    <property type="evidence" value="ECO:0007669"/>
    <property type="project" value="UniProtKB-KW"/>
</dbReference>
<dbReference type="SMART" id="SM00493">
    <property type="entry name" value="TOPRIM"/>
    <property type="match status" value="1"/>
</dbReference>
<dbReference type="SUPFAM" id="SSF56731">
    <property type="entry name" value="DNA primase core"/>
    <property type="match status" value="1"/>
</dbReference>
<sequence length="469" mass="52916">MKRKKTTIQQILLDKQRMLKKKEIEGDSMAAKDDFGTTKYVIHAEFEASGIVERPDVVGAIFGQTEGLLGDDLDLRELQKTGRIGRIKVDVHTRAGKSYGSITIPSSLDRVETAILAAALETIDRIGPSEARIKVMRIEDVRATKRKYIIERAKEILETLMEEEIPETQEITEEVKKEVRAKELIEYGSEKLPAGPHVPFSDSIIVVEGRADVLNLLKHGIKNAIAVEGTSIPETIIRLSKERIVTAFTDGDRGGELILKELLQVADIDYVARAPEGKEVEELTKKEIIKSLRSKVPAEQVINELFAKGKSFYELVKEREQQKVAPVEKIEAPVENKPEVPTEIHSEAPKVEIRAPEREEKREERFIKPIKISKPPEIDKFNQWVEEVKKDSKAILLDENKNIIAEIPVRDLSSSLNDKENVYAIIFNGIITQRLIDVVSEKGVKYLVGARKSNVVRRPINLKILTFAE</sequence>
<evidence type="ECO:0000256" key="2">
    <source>
        <dbReference type="ARBA" id="ARBA00022515"/>
    </source>
</evidence>
<keyword evidence="4 9" id="KW-0548">Nucleotidyltransferase</keyword>
<feature type="domain" description="Toprim" evidence="10">
    <location>
        <begin position="202"/>
        <end position="276"/>
    </location>
</feature>
<dbReference type="GO" id="GO:0000428">
    <property type="term" value="C:DNA-directed RNA polymerase complex"/>
    <property type="evidence" value="ECO:0007669"/>
    <property type="project" value="UniProtKB-KW"/>
</dbReference>
<comment type="similarity">
    <text evidence="9">Belongs to the archaeal DnaG primase family.</text>
</comment>
<organism evidence="11 12">
    <name type="scientific">Thermococcus argininiproducens</name>
    <dbReference type="NCBI Taxonomy" id="2866384"/>
    <lineage>
        <taxon>Archaea</taxon>
        <taxon>Methanobacteriati</taxon>
        <taxon>Methanobacteriota</taxon>
        <taxon>Thermococci</taxon>
        <taxon>Thermococcales</taxon>
        <taxon>Thermococcaceae</taxon>
        <taxon>Thermococcus</taxon>
    </lineage>
</organism>
<evidence type="ECO:0000313" key="11">
    <source>
        <dbReference type="EMBL" id="USG98962.1"/>
    </source>
</evidence>
<dbReference type="Pfam" id="PF13662">
    <property type="entry name" value="Toprim_4"/>
    <property type="match status" value="1"/>
</dbReference>
<gene>
    <name evidence="9" type="primary">dnaG</name>
    <name evidence="11" type="ORF">K1720_05220</name>
</gene>
<dbReference type="AlphaFoldDB" id="A0A9E7SC92"/>
<dbReference type="KEGG" id="thei:K1720_05220"/>
<keyword evidence="5 9" id="KW-0235">DNA replication</keyword>
<dbReference type="NCBIfam" id="NF003108">
    <property type="entry name" value="PRK04031.1-1"/>
    <property type="match status" value="1"/>
</dbReference>
<dbReference type="GO" id="GO:0000178">
    <property type="term" value="C:exosome (RNase complex)"/>
    <property type="evidence" value="ECO:0007669"/>
    <property type="project" value="UniProtKB-KW"/>
</dbReference>
<evidence type="ECO:0000256" key="8">
    <source>
        <dbReference type="ARBA" id="ARBA00023163"/>
    </source>
</evidence>
<dbReference type="RefSeq" id="WP_251950561.1">
    <property type="nucleotide sequence ID" value="NZ_CP080572.1"/>
</dbReference>
<dbReference type="PROSITE" id="PS50880">
    <property type="entry name" value="TOPRIM"/>
    <property type="match status" value="1"/>
</dbReference>
<evidence type="ECO:0000256" key="6">
    <source>
        <dbReference type="ARBA" id="ARBA00022723"/>
    </source>
</evidence>
<dbReference type="GO" id="GO:0003899">
    <property type="term" value="F:DNA-directed RNA polymerase activity"/>
    <property type="evidence" value="ECO:0007669"/>
    <property type="project" value="UniProtKB-UniRule"/>
</dbReference>
<keyword evidence="6" id="KW-0479">Metal-binding</keyword>
<dbReference type="InterPro" id="IPR006171">
    <property type="entry name" value="TOPRIM_dom"/>
</dbReference>
<evidence type="ECO:0000256" key="5">
    <source>
        <dbReference type="ARBA" id="ARBA00022705"/>
    </source>
</evidence>
<dbReference type="GO" id="GO:0005737">
    <property type="term" value="C:cytoplasm"/>
    <property type="evidence" value="ECO:0007669"/>
    <property type="project" value="TreeGrafter"/>
</dbReference>
<dbReference type="InterPro" id="IPR050219">
    <property type="entry name" value="DnaG_primase"/>
</dbReference>
<dbReference type="HAMAP" id="MF_00007">
    <property type="entry name" value="DNA_primase_DnaG_arc"/>
    <property type="match status" value="1"/>
</dbReference>
<keyword evidence="1 9" id="KW-0240">DNA-directed RNA polymerase</keyword>
<comment type="function">
    <text evidence="9">RNA polymerase that catalyzes the synthesis of short RNA molecules used as primers for DNA polymerase during DNA replication. Also part of the exosome, which is a complex involved in RNA degradation. Acts as a poly(A)-binding protein that enhances the interaction between heteropolymeric, adenine-rich transcripts and the exosome.</text>
</comment>
<dbReference type="GO" id="GO:0006269">
    <property type="term" value="P:DNA replication, synthesis of primer"/>
    <property type="evidence" value="ECO:0007669"/>
    <property type="project" value="UniProtKB-UniRule"/>
</dbReference>
<evidence type="ECO:0000259" key="10">
    <source>
        <dbReference type="PROSITE" id="PS50880"/>
    </source>
</evidence>
<accession>A0A9E7SC92</accession>
<dbReference type="InterPro" id="IPR034154">
    <property type="entry name" value="TOPRIM_DnaG/twinkle"/>
</dbReference>
<evidence type="ECO:0000256" key="1">
    <source>
        <dbReference type="ARBA" id="ARBA00022478"/>
    </source>
</evidence>
<keyword evidence="2 9" id="KW-0639">Primosome</keyword>
<proteinExistence type="inferred from homology"/>
<evidence type="ECO:0000256" key="4">
    <source>
        <dbReference type="ARBA" id="ARBA00022695"/>
    </source>
</evidence>